<dbReference type="Pfam" id="PF12833">
    <property type="entry name" value="HTH_18"/>
    <property type="match status" value="1"/>
</dbReference>
<gene>
    <name evidence="6" type="ORF">IAC42_06130</name>
</gene>
<dbReference type="Gene3D" id="1.10.10.60">
    <property type="entry name" value="Homeodomain-like"/>
    <property type="match status" value="2"/>
</dbReference>
<dbReference type="PROSITE" id="PS01124">
    <property type="entry name" value="HTH_ARAC_FAMILY_2"/>
    <property type="match status" value="1"/>
</dbReference>
<protein>
    <submittedName>
        <fullName evidence="6">Helix-turn-helix transcriptional regulator</fullName>
    </submittedName>
</protein>
<dbReference type="EMBL" id="JADIMU010000040">
    <property type="protein sequence ID" value="MBO8443321.1"/>
    <property type="molecule type" value="Genomic_DNA"/>
</dbReference>
<accession>A0A9D9EB56</accession>
<dbReference type="InterPro" id="IPR009057">
    <property type="entry name" value="Homeodomain-like_sf"/>
</dbReference>
<feature type="domain" description="HTH araC/xylS-type" evidence="5">
    <location>
        <begin position="600"/>
        <end position="699"/>
    </location>
</feature>
<sequence length="704" mass="79002">MREKGRKLSYHDQLVIIFVGVALVVSAFAILAGVLGERYVKAAEEHANQSLEEVSSYMLSSRIGEIETLVDYLSTNGTVLDWLESPIGSSDYYYNGLLVYQELVRRTPVLGSDSYNIALARQEEASFIITSGGTFGKDDFLAYVTPGLDSLPEDGGIALSRDDGLLVLTTRRFLSGNVLTVYCTIPVASLSLPGDASIQFAFVDEYSGHIASPCSDFAQALLQVDLKAVPEGHSKVAGYSIRKEYYPYFGFSALFTHHTGVTWPMMLIVLAVPVVISLSLLVGYKIQKRLYRPVKKAYETLADDGDGAKGTNEFDTIIDKCLEADRIRGRLASLTAELQNATDVQKYRSYLRGQDSLYRAEDDSEAYFCLAILAPVDEDTQTSLFLKMNSMSRRERHLHFIITDKGSGVLIYKSATAEGCYDYLYQTLRSFTALDEENGLQAAISPSAQGWRQLPQLFRLAMEIMDCRYLLGDRIILTQGDIVGHTNLMHYPISEERKLVNAALSGSQGTLAIFDQIVRENSAPERLLQEKEMCAFASALASTLMRIFQEMREDDGQIDWSALRDGRPPFEVIARLRAILSAYIERRSSASAARYDYIVDEMKSYIKAHYSEPIQLIDLSEEFNLSPKYCSEVFNRLSGENFKNYLNRFRINEAQRRIEEDPQIKVATLAQEVGFTSANTFIRVFDRYMGVTPGQYAETVREKN</sequence>
<dbReference type="PANTHER" id="PTHR43280">
    <property type="entry name" value="ARAC-FAMILY TRANSCRIPTIONAL REGULATOR"/>
    <property type="match status" value="1"/>
</dbReference>
<feature type="transmembrane region" description="Helical" evidence="4">
    <location>
        <begin position="263"/>
        <end position="286"/>
    </location>
</feature>
<evidence type="ECO:0000313" key="7">
    <source>
        <dbReference type="Proteomes" id="UP000823633"/>
    </source>
</evidence>
<dbReference type="InterPro" id="IPR018060">
    <property type="entry name" value="HTH_AraC"/>
</dbReference>
<dbReference type="SMART" id="SM00342">
    <property type="entry name" value="HTH_ARAC"/>
    <property type="match status" value="1"/>
</dbReference>
<evidence type="ECO:0000259" key="5">
    <source>
        <dbReference type="PROSITE" id="PS01124"/>
    </source>
</evidence>
<evidence type="ECO:0000256" key="3">
    <source>
        <dbReference type="ARBA" id="ARBA00023163"/>
    </source>
</evidence>
<keyword evidence="2" id="KW-0238">DNA-binding</keyword>
<dbReference type="PRINTS" id="PR00032">
    <property type="entry name" value="HTHARAC"/>
</dbReference>
<evidence type="ECO:0000313" key="6">
    <source>
        <dbReference type="EMBL" id="MBO8443321.1"/>
    </source>
</evidence>
<keyword evidence="4" id="KW-0472">Membrane</keyword>
<evidence type="ECO:0000256" key="2">
    <source>
        <dbReference type="ARBA" id="ARBA00023125"/>
    </source>
</evidence>
<comment type="caution">
    <text evidence="6">The sequence shown here is derived from an EMBL/GenBank/DDBJ whole genome shotgun (WGS) entry which is preliminary data.</text>
</comment>
<organism evidence="6 7">
    <name type="scientific">Candidatus Aphodenecus pullistercoris</name>
    <dbReference type="NCBI Taxonomy" id="2840669"/>
    <lineage>
        <taxon>Bacteria</taxon>
        <taxon>Pseudomonadati</taxon>
        <taxon>Spirochaetota</taxon>
        <taxon>Spirochaetia</taxon>
        <taxon>Spirochaetales</taxon>
        <taxon>Candidatus Aphodenecus</taxon>
    </lineage>
</organism>
<dbReference type="GO" id="GO:0043565">
    <property type="term" value="F:sequence-specific DNA binding"/>
    <property type="evidence" value="ECO:0007669"/>
    <property type="project" value="InterPro"/>
</dbReference>
<keyword evidence="4" id="KW-1133">Transmembrane helix</keyword>
<dbReference type="PANTHER" id="PTHR43280:SF28">
    <property type="entry name" value="HTH-TYPE TRANSCRIPTIONAL ACTIVATOR RHAS"/>
    <property type="match status" value="1"/>
</dbReference>
<dbReference type="Proteomes" id="UP000823633">
    <property type="component" value="Unassembled WGS sequence"/>
</dbReference>
<evidence type="ECO:0000256" key="4">
    <source>
        <dbReference type="SAM" id="Phobius"/>
    </source>
</evidence>
<keyword evidence="1" id="KW-0805">Transcription regulation</keyword>
<evidence type="ECO:0000256" key="1">
    <source>
        <dbReference type="ARBA" id="ARBA00023015"/>
    </source>
</evidence>
<feature type="transmembrane region" description="Helical" evidence="4">
    <location>
        <begin position="12"/>
        <end position="35"/>
    </location>
</feature>
<name>A0A9D9EB56_9SPIR</name>
<dbReference type="GO" id="GO:0003700">
    <property type="term" value="F:DNA-binding transcription factor activity"/>
    <property type="evidence" value="ECO:0007669"/>
    <property type="project" value="InterPro"/>
</dbReference>
<dbReference type="InterPro" id="IPR020449">
    <property type="entry name" value="Tscrpt_reg_AraC-type_HTH"/>
</dbReference>
<keyword evidence="3" id="KW-0804">Transcription</keyword>
<dbReference type="InterPro" id="IPR018062">
    <property type="entry name" value="HTH_AraC-typ_CS"/>
</dbReference>
<dbReference type="PROSITE" id="PS00041">
    <property type="entry name" value="HTH_ARAC_FAMILY_1"/>
    <property type="match status" value="1"/>
</dbReference>
<reference evidence="6" key="2">
    <citation type="journal article" date="2021" name="PeerJ">
        <title>Extensive microbial diversity within the chicken gut microbiome revealed by metagenomics and culture.</title>
        <authorList>
            <person name="Gilroy R."/>
            <person name="Ravi A."/>
            <person name="Getino M."/>
            <person name="Pursley I."/>
            <person name="Horton D.L."/>
            <person name="Alikhan N.F."/>
            <person name="Baker D."/>
            <person name="Gharbi K."/>
            <person name="Hall N."/>
            <person name="Watson M."/>
            <person name="Adriaenssens E.M."/>
            <person name="Foster-Nyarko E."/>
            <person name="Jarju S."/>
            <person name="Secka A."/>
            <person name="Antonio M."/>
            <person name="Oren A."/>
            <person name="Chaudhuri R.R."/>
            <person name="La Ragione R."/>
            <person name="Hildebrand F."/>
            <person name="Pallen M.J."/>
        </authorList>
    </citation>
    <scope>NUCLEOTIDE SEQUENCE</scope>
    <source>
        <strain evidence="6">11167</strain>
    </source>
</reference>
<dbReference type="SUPFAM" id="SSF46689">
    <property type="entry name" value="Homeodomain-like"/>
    <property type="match status" value="1"/>
</dbReference>
<keyword evidence="4" id="KW-0812">Transmembrane</keyword>
<reference evidence="6" key="1">
    <citation type="submission" date="2020-10" db="EMBL/GenBank/DDBJ databases">
        <authorList>
            <person name="Gilroy R."/>
        </authorList>
    </citation>
    <scope>NUCLEOTIDE SEQUENCE</scope>
    <source>
        <strain evidence="6">11167</strain>
    </source>
</reference>
<dbReference type="AlphaFoldDB" id="A0A9D9EB56"/>
<proteinExistence type="predicted"/>